<dbReference type="Gene3D" id="1.10.8.20">
    <property type="entry name" value="N-terminal domain of phosphatidylinositol transfer protein sec14p"/>
    <property type="match status" value="1"/>
</dbReference>
<reference evidence="3" key="1">
    <citation type="submission" date="2025-08" db="UniProtKB">
        <authorList>
            <consortium name="RefSeq"/>
        </authorList>
    </citation>
    <scope>IDENTIFICATION</scope>
    <source>
        <strain evidence="3">Aabys</strain>
        <tissue evidence="3">Whole body</tissue>
    </source>
</reference>
<evidence type="ECO:0000313" key="3">
    <source>
        <dbReference type="RefSeq" id="XP_005182146.2"/>
    </source>
</evidence>
<organism evidence="2 3">
    <name type="scientific">Musca domestica</name>
    <name type="common">House fly</name>
    <dbReference type="NCBI Taxonomy" id="7370"/>
    <lineage>
        <taxon>Eukaryota</taxon>
        <taxon>Metazoa</taxon>
        <taxon>Ecdysozoa</taxon>
        <taxon>Arthropoda</taxon>
        <taxon>Hexapoda</taxon>
        <taxon>Insecta</taxon>
        <taxon>Pterygota</taxon>
        <taxon>Neoptera</taxon>
        <taxon>Endopterygota</taxon>
        <taxon>Diptera</taxon>
        <taxon>Brachycera</taxon>
        <taxon>Muscomorpha</taxon>
        <taxon>Muscoidea</taxon>
        <taxon>Muscidae</taxon>
        <taxon>Musca</taxon>
    </lineage>
</organism>
<accession>A0A9J7I1R9</accession>
<evidence type="ECO:0000313" key="2">
    <source>
        <dbReference type="Proteomes" id="UP001652621"/>
    </source>
</evidence>
<feature type="domain" description="CRAL-TRIO" evidence="1">
    <location>
        <begin position="134"/>
        <end position="257"/>
    </location>
</feature>
<dbReference type="VEuPathDB" id="VectorBase:MDOA013533"/>
<dbReference type="Proteomes" id="UP001652621">
    <property type="component" value="Unplaced"/>
</dbReference>
<dbReference type="SMART" id="SM00516">
    <property type="entry name" value="SEC14"/>
    <property type="match status" value="1"/>
</dbReference>
<gene>
    <name evidence="3" type="primary">LOC101887225</name>
</gene>
<dbReference type="SUPFAM" id="SSF46938">
    <property type="entry name" value="CRAL/TRIO N-terminal domain"/>
    <property type="match status" value="1"/>
</dbReference>
<proteinExistence type="predicted"/>
<dbReference type="Pfam" id="PF00650">
    <property type="entry name" value="CRAL_TRIO"/>
    <property type="match status" value="1"/>
</dbReference>
<dbReference type="RefSeq" id="XP_005182146.2">
    <property type="nucleotide sequence ID" value="XM_005182089.4"/>
</dbReference>
<dbReference type="PROSITE" id="PS50191">
    <property type="entry name" value="CRAL_TRIO"/>
    <property type="match status" value="1"/>
</dbReference>
<keyword evidence="2" id="KW-1185">Reference proteome</keyword>
<dbReference type="InterPro" id="IPR001251">
    <property type="entry name" value="CRAL-TRIO_dom"/>
</dbReference>
<dbReference type="InterPro" id="IPR036865">
    <property type="entry name" value="CRAL-TRIO_dom_sf"/>
</dbReference>
<dbReference type="CDD" id="cd00170">
    <property type="entry name" value="SEC14"/>
    <property type="match status" value="1"/>
</dbReference>
<dbReference type="GeneID" id="101887225"/>
<dbReference type="VEuPathDB" id="VectorBase:MDOMA2_018210"/>
<dbReference type="SUPFAM" id="SSF52087">
    <property type="entry name" value="CRAL/TRIO domain"/>
    <property type="match status" value="1"/>
</dbReference>
<dbReference type="Gene3D" id="1.20.5.1200">
    <property type="entry name" value="Alpha-tocopherol transfer"/>
    <property type="match status" value="1"/>
</dbReference>
<sequence>MPDIRPLPEELQQIAIKELGEVPERIAEDLDALKQWILQQPHLKACMEDQFLVQFLRGSKYSFEKAKQKLNNFYGISTKCLHLRRVDDVDDLTFRKIHRTRCLSILPTPLHGNGPRIVIEQNNFGPNDFSSIDVSRYVWTIAEILLQSDPYACIQGLVIVTDLSKVSLQHLPMLSPKMILEVMQFCEKAYPLRIKMAFFLNGPPFVQTLLNFILSCAPEKFRKRIHISDSDNFDKFGDIFPKKYLPQDYGGENSSVENICLEYEKVIDDHREYFRRNAECGSDEKLRMEEGDYTENIEFGIGGSFRKINVD</sequence>
<dbReference type="InterPro" id="IPR036273">
    <property type="entry name" value="CRAL/TRIO_N_dom_sf"/>
</dbReference>
<dbReference type="eggNOG" id="KOG1471">
    <property type="taxonomic scope" value="Eukaryota"/>
</dbReference>
<dbReference type="PANTHER" id="PTHR10174:SF216">
    <property type="entry name" value="CRAL-TRIO DOMAIN-CONTAINING PROTEIN-RELATED"/>
    <property type="match status" value="1"/>
</dbReference>
<protein>
    <submittedName>
        <fullName evidence="3">Retinol-binding protein pinta</fullName>
    </submittedName>
</protein>
<name>A0A9J7I1R9_MUSDO</name>
<dbReference type="PANTHER" id="PTHR10174">
    <property type="entry name" value="ALPHA-TOCOPHEROL TRANSFER PROTEIN-RELATED"/>
    <property type="match status" value="1"/>
</dbReference>
<dbReference type="Gene3D" id="3.40.525.10">
    <property type="entry name" value="CRAL-TRIO lipid binding domain"/>
    <property type="match status" value="1"/>
</dbReference>
<evidence type="ECO:0000259" key="1">
    <source>
        <dbReference type="PROSITE" id="PS50191"/>
    </source>
</evidence>
<dbReference type="OrthoDB" id="6722538at2759"/>